<gene>
    <name evidence="3" type="ORF">IAA07_08320</name>
</gene>
<keyword evidence="1" id="KW-0408">Iron</keyword>
<sequence>MESLMNAKSGEVCTIKWMVGNPAVMDWIRGYDIEEGSQIQVIQQYSGSVIIGHGGVRLALDKTTAERIKI</sequence>
<accession>A0A9D2HJC4</accession>
<feature type="domain" description="Ferrous iron transporter FeoA-like" evidence="2">
    <location>
        <begin position="3"/>
        <end position="69"/>
    </location>
</feature>
<evidence type="ECO:0000259" key="2">
    <source>
        <dbReference type="Pfam" id="PF04023"/>
    </source>
</evidence>
<evidence type="ECO:0000313" key="4">
    <source>
        <dbReference type="Proteomes" id="UP000823900"/>
    </source>
</evidence>
<dbReference type="SUPFAM" id="SSF50037">
    <property type="entry name" value="C-terminal domain of transcriptional repressors"/>
    <property type="match status" value="1"/>
</dbReference>
<dbReference type="GO" id="GO:0046914">
    <property type="term" value="F:transition metal ion binding"/>
    <property type="evidence" value="ECO:0007669"/>
    <property type="project" value="InterPro"/>
</dbReference>
<reference evidence="3" key="1">
    <citation type="journal article" date="2021" name="PeerJ">
        <title>Extensive microbial diversity within the chicken gut microbiome revealed by metagenomics and culture.</title>
        <authorList>
            <person name="Gilroy R."/>
            <person name="Ravi A."/>
            <person name="Getino M."/>
            <person name="Pursley I."/>
            <person name="Horton D.L."/>
            <person name="Alikhan N.F."/>
            <person name="Baker D."/>
            <person name="Gharbi K."/>
            <person name="Hall N."/>
            <person name="Watson M."/>
            <person name="Adriaenssens E.M."/>
            <person name="Foster-Nyarko E."/>
            <person name="Jarju S."/>
            <person name="Secka A."/>
            <person name="Antonio M."/>
            <person name="Oren A."/>
            <person name="Chaudhuri R.R."/>
            <person name="La Ragione R."/>
            <person name="Hildebrand F."/>
            <person name="Pallen M.J."/>
        </authorList>
    </citation>
    <scope>NUCLEOTIDE SEQUENCE</scope>
    <source>
        <strain evidence="3">CHK178-16964</strain>
    </source>
</reference>
<name>A0A9D2HJC4_9FIRM</name>
<evidence type="ECO:0000256" key="1">
    <source>
        <dbReference type="ARBA" id="ARBA00023004"/>
    </source>
</evidence>
<dbReference type="Pfam" id="PF04023">
    <property type="entry name" value="FeoA"/>
    <property type="match status" value="1"/>
</dbReference>
<protein>
    <submittedName>
        <fullName evidence="3">FeoA domain-containing protein</fullName>
    </submittedName>
</protein>
<dbReference type="AlphaFoldDB" id="A0A9D2HJC4"/>
<comment type="caution">
    <text evidence="3">The sequence shown here is derived from an EMBL/GenBank/DDBJ whole genome shotgun (WGS) entry which is preliminary data.</text>
</comment>
<evidence type="ECO:0000313" key="3">
    <source>
        <dbReference type="EMBL" id="HJA71564.1"/>
    </source>
</evidence>
<dbReference type="InterPro" id="IPR008988">
    <property type="entry name" value="Transcriptional_repressor_C"/>
</dbReference>
<proteinExistence type="predicted"/>
<dbReference type="InterPro" id="IPR038157">
    <property type="entry name" value="FeoA_core_dom"/>
</dbReference>
<reference evidence="3" key="2">
    <citation type="submission" date="2021-04" db="EMBL/GenBank/DDBJ databases">
        <authorList>
            <person name="Gilroy R."/>
        </authorList>
    </citation>
    <scope>NUCLEOTIDE SEQUENCE</scope>
    <source>
        <strain evidence="3">CHK178-16964</strain>
    </source>
</reference>
<dbReference type="EMBL" id="DWZA01000072">
    <property type="protein sequence ID" value="HJA71564.1"/>
    <property type="molecule type" value="Genomic_DNA"/>
</dbReference>
<organism evidence="3 4">
    <name type="scientific">Candidatus Lachnoclostridium stercoravium</name>
    <dbReference type="NCBI Taxonomy" id="2838633"/>
    <lineage>
        <taxon>Bacteria</taxon>
        <taxon>Bacillati</taxon>
        <taxon>Bacillota</taxon>
        <taxon>Clostridia</taxon>
        <taxon>Lachnospirales</taxon>
        <taxon>Lachnospiraceae</taxon>
    </lineage>
</organism>
<dbReference type="Proteomes" id="UP000823900">
    <property type="component" value="Unassembled WGS sequence"/>
</dbReference>
<dbReference type="Gene3D" id="2.30.30.90">
    <property type="match status" value="1"/>
</dbReference>
<dbReference type="InterPro" id="IPR007167">
    <property type="entry name" value="Fe-transptr_FeoA-like"/>
</dbReference>